<organism evidence="3">
    <name type="scientific">uncultured Chloroflexota bacterium</name>
    <dbReference type="NCBI Taxonomy" id="166587"/>
    <lineage>
        <taxon>Bacteria</taxon>
        <taxon>Bacillati</taxon>
        <taxon>Chloroflexota</taxon>
        <taxon>environmental samples</taxon>
    </lineage>
</organism>
<comment type="similarity">
    <text evidence="1">Belongs to the PemK/MazF family.</text>
</comment>
<name>A0A6J4JBH9_9CHLR</name>
<evidence type="ECO:0000256" key="2">
    <source>
        <dbReference type="ARBA" id="ARBA00022649"/>
    </source>
</evidence>
<dbReference type="EMBL" id="CADCTC010000182">
    <property type="protein sequence ID" value="CAA9273119.1"/>
    <property type="molecule type" value="Genomic_DNA"/>
</dbReference>
<proteinExistence type="inferred from homology"/>
<dbReference type="AlphaFoldDB" id="A0A6J4JBH9"/>
<dbReference type="PANTHER" id="PTHR33988:SF2">
    <property type="entry name" value="ENDORIBONUCLEASE MAZF"/>
    <property type="match status" value="1"/>
</dbReference>
<dbReference type="PANTHER" id="PTHR33988">
    <property type="entry name" value="ENDORIBONUCLEASE MAZF-RELATED"/>
    <property type="match status" value="1"/>
</dbReference>
<evidence type="ECO:0000256" key="1">
    <source>
        <dbReference type="ARBA" id="ARBA00007521"/>
    </source>
</evidence>
<evidence type="ECO:0008006" key="4">
    <source>
        <dbReference type="Google" id="ProtNLM"/>
    </source>
</evidence>
<dbReference type="InterPro" id="IPR011067">
    <property type="entry name" value="Plasmid_toxin/cell-grow_inhib"/>
</dbReference>
<accession>A0A6J4JBH9</accession>
<reference evidence="3" key="1">
    <citation type="submission" date="2020-02" db="EMBL/GenBank/DDBJ databases">
        <authorList>
            <person name="Meier V. D."/>
        </authorList>
    </citation>
    <scope>NUCLEOTIDE SEQUENCE</scope>
    <source>
        <strain evidence="3">AVDCRST_MAG77</strain>
    </source>
</reference>
<dbReference type="GO" id="GO:0003677">
    <property type="term" value="F:DNA binding"/>
    <property type="evidence" value="ECO:0007669"/>
    <property type="project" value="InterPro"/>
</dbReference>
<keyword evidence="2" id="KW-1277">Toxin-antitoxin system</keyword>
<gene>
    <name evidence="3" type="ORF">AVDCRST_MAG77-3278</name>
</gene>
<dbReference type="GO" id="GO:0004521">
    <property type="term" value="F:RNA endonuclease activity"/>
    <property type="evidence" value="ECO:0007669"/>
    <property type="project" value="TreeGrafter"/>
</dbReference>
<dbReference type="Pfam" id="PF02452">
    <property type="entry name" value="PemK_toxin"/>
    <property type="match status" value="1"/>
</dbReference>
<dbReference type="Gene3D" id="2.30.30.110">
    <property type="match status" value="1"/>
</dbReference>
<dbReference type="SUPFAM" id="SSF50118">
    <property type="entry name" value="Cell growth inhibitor/plasmid maintenance toxic component"/>
    <property type="match status" value="1"/>
</dbReference>
<dbReference type="GO" id="GO:0006402">
    <property type="term" value="P:mRNA catabolic process"/>
    <property type="evidence" value="ECO:0007669"/>
    <property type="project" value="TreeGrafter"/>
</dbReference>
<evidence type="ECO:0000313" key="3">
    <source>
        <dbReference type="EMBL" id="CAA9273119.1"/>
    </source>
</evidence>
<sequence>MAGSGRVPLRGEIWWVQTPSRPGDPHQPRPALCVSADVRNRNRDHALFVPIYSRGRPGPTRVVLSRGTGGLPHDSIAFCEEVTTLDFDFLAEGPLGDVVPERVLREAVLAIRRAAGDVVLDD</sequence>
<dbReference type="GO" id="GO:0016075">
    <property type="term" value="P:rRNA catabolic process"/>
    <property type="evidence" value="ECO:0007669"/>
    <property type="project" value="TreeGrafter"/>
</dbReference>
<protein>
    <recommendedName>
        <fullName evidence="4">Type II toxin-antitoxin system PemK/MazF family toxin</fullName>
    </recommendedName>
</protein>
<dbReference type="InterPro" id="IPR003477">
    <property type="entry name" value="PemK-like"/>
</dbReference>